<organism evidence="2 3">
    <name type="scientific">Arachis hypogaea</name>
    <name type="common">Peanut</name>
    <dbReference type="NCBI Taxonomy" id="3818"/>
    <lineage>
        <taxon>Eukaryota</taxon>
        <taxon>Viridiplantae</taxon>
        <taxon>Streptophyta</taxon>
        <taxon>Embryophyta</taxon>
        <taxon>Tracheophyta</taxon>
        <taxon>Spermatophyta</taxon>
        <taxon>Magnoliopsida</taxon>
        <taxon>eudicotyledons</taxon>
        <taxon>Gunneridae</taxon>
        <taxon>Pentapetalae</taxon>
        <taxon>rosids</taxon>
        <taxon>fabids</taxon>
        <taxon>Fabales</taxon>
        <taxon>Fabaceae</taxon>
        <taxon>Papilionoideae</taxon>
        <taxon>50 kb inversion clade</taxon>
        <taxon>dalbergioids sensu lato</taxon>
        <taxon>Dalbergieae</taxon>
        <taxon>Pterocarpus clade</taxon>
        <taxon>Arachis</taxon>
    </lineage>
</organism>
<evidence type="ECO:0000313" key="3">
    <source>
        <dbReference type="Proteomes" id="UP000289738"/>
    </source>
</evidence>
<evidence type="ECO:0000313" key="2">
    <source>
        <dbReference type="EMBL" id="RYQ86260.1"/>
    </source>
</evidence>
<gene>
    <name evidence="2" type="ORF">Ahy_B10g105941</name>
</gene>
<sequence length="211" mass="24274">MQNKRITYTFKFNQSQLIDLIDTDSVNQLITFNDDTAHVYIMEVEKTNHDIAPHEDNDDNVHDSTLSSNSTQGDVVTNIDGQNSLTPILCTTQLVPTPQIINGSAKWNDLIKEEGQIFQNASKLRKALFEYEFTEAVEQLRAFSPELANWLETKGDINKWAKSQFPHRRWDLITTNVAESFNSWIRKERTHSIYREKPNLEAGTEQSLTIT</sequence>
<dbReference type="AlphaFoldDB" id="A0A444X999"/>
<keyword evidence="3" id="KW-1185">Reference proteome</keyword>
<feature type="compositionally biased region" description="Polar residues" evidence="1">
    <location>
        <begin position="63"/>
        <end position="74"/>
    </location>
</feature>
<accession>A0A444X999</accession>
<proteinExistence type="predicted"/>
<comment type="caution">
    <text evidence="2">The sequence shown here is derived from an EMBL/GenBank/DDBJ whole genome shotgun (WGS) entry which is preliminary data.</text>
</comment>
<name>A0A444X999_ARAHY</name>
<evidence type="ECO:0000256" key="1">
    <source>
        <dbReference type="SAM" id="MobiDB-lite"/>
    </source>
</evidence>
<reference evidence="2 3" key="1">
    <citation type="submission" date="2019-01" db="EMBL/GenBank/DDBJ databases">
        <title>Sequencing of cultivated peanut Arachis hypogaea provides insights into genome evolution and oil improvement.</title>
        <authorList>
            <person name="Chen X."/>
        </authorList>
    </citation>
    <scope>NUCLEOTIDE SEQUENCE [LARGE SCALE GENOMIC DNA]</scope>
    <source>
        <strain evidence="3">cv. Fuhuasheng</strain>
        <tissue evidence="2">Leaves</tissue>
    </source>
</reference>
<dbReference type="Proteomes" id="UP000289738">
    <property type="component" value="Chromosome B10"/>
</dbReference>
<feature type="region of interest" description="Disordered" evidence="1">
    <location>
        <begin position="51"/>
        <end position="74"/>
    </location>
</feature>
<dbReference type="EMBL" id="SDMP01000020">
    <property type="protein sequence ID" value="RYQ86260.1"/>
    <property type="molecule type" value="Genomic_DNA"/>
</dbReference>
<feature type="compositionally biased region" description="Basic and acidic residues" evidence="1">
    <location>
        <begin position="51"/>
        <end position="62"/>
    </location>
</feature>
<protein>
    <submittedName>
        <fullName evidence="2">Uncharacterized protein</fullName>
    </submittedName>
</protein>